<organism evidence="2">
    <name type="scientific">Anopheles atroparvus</name>
    <name type="common">European mosquito</name>
    <dbReference type="NCBI Taxonomy" id="41427"/>
    <lineage>
        <taxon>Eukaryota</taxon>
        <taxon>Metazoa</taxon>
        <taxon>Ecdysozoa</taxon>
        <taxon>Arthropoda</taxon>
        <taxon>Hexapoda</taxon>
        <taxon>Insecta</taxon>
        <taxon>Pterygota</taxon>
        <taxon>Neoptera</taxon>
        <taxon>Endopterygota</taxon>
        <taxon>Diptera</taxon>
        <taxon>Nematocera</taxon>
        <taxon>Culicoidea</taxon>
        <taxon>Culicidae</taxon>
        <taxon>Anophelinae</taxon>
        <taxon>Anopheles</taxon>
    </lineage>
</organism>
<protein>
    <submittedName>
        <fullName evidence="2">Uncharacterized protein</fullName>
    </submittedName>
</protein>
<dbReference type="EnsemblMetazoa" id="AATE001627-RA">
    <property type="protein sequence ID" value="AATE001627-PA.1"/>
    <property type="gene ID" value="AATE001627"/>
</dbReference>
<feature type="compositionally biased region" description="Acidic residues" evidence="1">
    <location>
        <begin position="58"/>
        <end position="71"/>
    </location>
</feature>
<dbReference type="InterPro" id="IPR052852">
    <property type="entry name" value="SSU_Processome_Comp"/>
</dbReference>
<dbReference type="PANTHER" id="PTHR28366:SF1">
    <property type="entry name" value="CHROMOSOME 1 OPEN READING FRAME 131"/>
    <property type="match status" value="1"/>
</dbReference>
<sequence length="200" mass="22809">MSSEAKSSFVPIATKASFVLKDKAADSFKVTVFEPKKAALQKKKFPRSRPEPKKEDEQNSADSEDDIDDIFSDAPRKKHRKKEDPTIFDISKARKEVINFGLSGLDKDSKLQATVALAIKLGAKAPKNKCRNYREILEERKAAKQNEEDRATKCRTGQIAFGATQSYNSYQQRKREKQRNPSTIMKHYGVAKPRMEKKRK</sequence>
<feature type="compositionally biased region" description="Basic and acidic residues" evidence="1">
    <location>
        <begin position="48"/>
        <end position="57"/>
    </location>
</feature>
<dbReference type="InterPro" id="IPR027973">
    <property type="entry name" value="FSAF1-like"/>
</dbReference>
<dbReference type="AlphaFoldDB" id="A0A182ILX1"/>
<proteinExistence type="predicted"/>
<evidence type="ECO:0000256" key="1">
    <source>
        <dbReference type="SAM" id="MobiDB-lite"/>
    </source>
</evidence>
<dbReference type="Pfam" id="PF15375">
    <property type="entry name" value="FSAF1"/>
    <property type="match status" value="1"/>
</dbReference>
<name>A0A182ILX1_ANOAO</name>
<feature type="region of interest" description="Disordered" evidence="1">
    <location>
        <begin position="38"/>
        <end position="87"/>
    </location>
</feature>
<dbReference type="STRING" id="41427.A0A182ILX1"/>
<feature type="region of interest" description="Disordered" evidence="1">
    <location>
        <begin position="164"/>
        <end position="200"/>
    </location>
</feature>
<evidence type="ECO:0000313" key="2">
    <source>
        <dbReference type="EnsemblMetazoa" id="AATE001627-PA.1"/>
    </source>
</evidence>
<dbReference type="PANTHER" id="PTHR28366">
    <property type="entry name" value="CHROMOSOME 1 OPEN READING FRAME 131"/>
    <property type="match status" value="1"/>
</dbReference>
<reference evidence="2" key="1">
    <citation type="submission" date="2022-08" db="UniProtKB">
        <authorList>
            <consortium name="EnsemblMetazoa"/>
        </authorList>
    </citation>
    <scope>IDENTIFICATION</scope>
    <source>
        <strain evidence="2">EBRO</strain>
    </source>
</reference>
<accession>A0A182ILX1</accession>
<dbReference type="VEuPathDB" id="VectorBase:AATE001627"/>